<dbReference type="InterPro" id="IPR025875">
    <property type="entry name" value="Leu-rich_rpt_4"/>
</dbReference>
<dbReference type="InterPro" id="IPR001611">
    <property type="entry name" value="Leu-rich_rpt"/>
</dbReference>
<name>A0AAU6WKB7_9FLAO</name>
<dbReference type="Pfam" id="PF08477">
    <property type="entry name" value="Roc"/>
    <property type="match status" value="1"/>
</dbReference>
<evidence type="ECO:0000259" key="3">
    <source>
        <dbReference type="Pfam" id="PF16095"/>
    </source>
</evidence>
<evidence type="ECO:0000256" key="1">
    <source>
        <dbReference type="ARBA" id="ARBA00022614"/>
    </source>
</evidence>
<dbReference type="RefSeq" id="WP_345765800.1">
    <property type="nucleotide sequence ID" value="NZ_CP154834.1"/>
</dbReference>
<keyword evidence="2" id="KW-0677">Repeat</keyword>
<dbReference type="InterPro" id="IPR032675">
    <property type="entry name" value="LRR_dom_sf"/>
</dbReference>
<dbReference type="PANTHER" id="PTHR46652">
    <property type="entry name" value="LEUCINE-RICH REPEAT AND IQ DOMAIN-CONTAINING PROTEIN 1-RELATED"/>
    <property type="match status" value="1"/>
</dbReference>
<dbReference type="InterPro" id="IPR050836">
    <property type="entry name" value="SDS22/Internalin_LRR"/>
</dbReference>
<feature type="domain" description="COR" evidence="3">
    <location>
        <begin position="355"/>
        <end position="486"/>
    </location>
</feature>
<accession>A0AAU6WKB7</accession>
<dbReference type="Gene3D" id="3.40.50.300">
    <property type="entry name" value="P-loop containing nucleotide triphosphate hydrolases"/>
    <property type="match status" value="1"/>
</dbReference>
<protein>
    <submittedName>
        <fullName evidence="5">COR domain-containing protein</fullName>
    </submittedName>
</protein>
<reference evidence="5 6" key="1">
    <citation type="submission" date="2024-04" db="EMBL/GenBank/DDBJ databases">
        <title>Genome sequencing and assembly of rice foliar adapted Chryseobacterium endophyticum OsEnb-ALM-A6.</title>
        <authorList>
            <person name="Kumar S."/>
            <person name="Javed M."/>
            <person name="Chouhan V."/>
            <person name="Charishma K."/>
            <person name="Patel A."/>
            <person name="Kumar M."/>
            <person name="Sahu K.P."/>
            <person name="Kumar A."/>
        </authorList>
    </citation>
    <scope>NUCLEOTIDE SEQUENCE [LARGE SCALE GENOMIC DNA]</scope>
    <source>
        <strain evidence="5 6">OsEnb-ALM-A6</strain>
    </source>
</reference>
<feature type="domain" description="C-terminal of Roc COR-B" evidence="4">
    <location>
        <begin position="513"/>
        <end position="609"/>
    </location>
</feature>
<keyword evidence="1" id="KW-0433">Leucine-rich repeat</keyword>
<gene>
    <name evidence="5" type="ORF">AAFP95_15985</name>
</gene>
<dbReference type="SUPFAM" id="SSF52540">
    <property type="entry name" value="P-loop containing nucleoside triphosphate hydrolases"/>
    <property type="match status" value="1"/>
</dbReference>
<dbReference type="AlphaFoldDB" id="A0AAU6WKB7"/>
<sequence>MSSNKISDINVLSKLKNLSWLSIYINNISSIEALRGNIRIKHLDLAVNKIKDLNPLKSLTFLEFLDISSNEITNIDVIHNFIKIKEIYLQNNSVNNLPAFNLPLLKKLYLYNNQISKINKLENKIEYHFHSDHRFNGILVGNNPLDASLIQILKSNRNIRVKALDDYFKNLELGSAPLLEAKLMILGEGEAGKTNLRNYIIDKSYEPGKSATTGIKIDTWKQIIKGLEYRINLWDFGGQWIQQQVHQFFLTNESVYIILLNARQDEKPEKWLDWIKNYTIDSKVFIVSNKMDENPNFSLEENLLRNEYPFIIDFHYISLLNVYNNKYGEKEKVDHLIERIKKEIINLKNVRALIPTNYHDLKKDLEDNFFSIEHSVSFDKFRTNLFEKHHIIGQPEVLLDILEKIGTIRFFKKFDKLILSPEWLSGGVYKILMSDIASKKNGVIDENDIKTIIVEDTLDQFNYREADIPFIQKLMMDFKLAYIKGDQHFIPSQFLTDLPKNLSLEDIENNFEFKFYFEFDTYFPDIFISKFIVDFFDKVDGSNFWKTGILLKDVDLQLNKETSAFVISKEKQRRLFIYLRGESIRNFFKEIYSNIKRFLEITGYRYQEIIELEGFP</sequence>
<proteinExistence type="predicted"/>
<dbReference type="Pfam" id="PF16095">
    <property type="entry name" value="COR-A"/>
    <property type="match status" value="1"/>
</dbReference>
<dbReference type="EMBL" id="CP154834">
    <property type="protein sequence ID" value="XAO73264.1"/>
    <property type="molecule type" value="Genomic_DNA"/>
</dbReference>
<keyword evidence="6" id="KW-1185">Reference proteome</keyword>
<dbReference type="Pfam" id="PF12799">
    <property type="entry name" value="LRR_4"/>
    <property type="match status" value="1"/>
</dbReference>
<dbReference type="Gene3D" id="3.30.310.200">
    <property type="match status" value="1"/>
</dbReference>
<dbReference type="PROSITE" id="PS51450">
    <property type="entry name" value="LRR"/>
    <property type="match status" value="3"/>
</dbReference>
<evidence type="ECO:0000256" key="2">
    <source>
        <dbReference type="ARBA" id="ARBA00022737"/>
    </source>
</evidence>
<dbReference type="InterPro" id="IPR057263">
    <property type="entry name" value="COR-B"/>
</dbReference>
<organism evidence="5 6">
    <name type="scientific">Chryseobacterium endophyticum</name>
    <dbReference type="NCBI Taxonomy" id="1854762"/>
    <lineage>
        <taxon>Bacteria</taxon>
        <taxon>Pseudomonadati</taxon>
        <taxon>Bacteroidota</taxon>
        <taxon>Flavobacteriia</taxon>
        <taxon>Flavobacteriales</taxon>
        <taxon>Weeksellaceae</taxon>
        <taxon>Chryseobacterium group</taxon>
        <taxon>Chryseobacterium</taxon>
    </lineage>
</organism>
<dbReference type="Gene3D" id="3.80.10.10">
    <property type="entry name" value="Ribonuclease Inhibitor"/>
    <property type="match status" value="1"/>
</dbReference>
<dbReference type="InterPro" id="IPR032171">
    <property type="entry name" value="COR-A"/>
</dbReference>
<dbReference type="PANTHER" id="PTHR46652:SF3">
    <property type="entry name" value="LEUCINE-RICH REPEAT-CONTAINING PROTEIN 9"/>
    <property type="match status" value="1"/>
</dbReference>
<evidence type="ECO:0000259" key="4">
    <source>
        <dbReference type="Pfam" id="PF25497"/>
    </source>
</evidence>
<dbReference type="Pfam" id="PF25497">
    <property type="entry name" value="COR-B"/>
    <property type="match status" value="1"/>
</dbReference>
<dbReference type="InterPro" id="IPR027417">
    <property type="entry name" value="P-loop_NTPase"/>
</dbReference>
<evidence type="ECO:0000313" key="5">
    <source>
        <dbReference type="EMBL" id="XAO73264.1"/>
    </source>
</evidence>
<dbReference type="SMART" id="SM00365">
    <property type="entry name" value="LRR_SD22"/>
    <property type="match status" value="4"/>
</dbReference>
<dbReference type="Proteomes" id="UP001463665">
    <property type="component" value="Chromosome"/>
</dbReference>
<dbReference type="SUPFAM" id="SSF52075">
    <property type="entry name" value="Outer arm dynein light chain 1"/>
    <property type="match status" value="1"/>
</dbReference>
<dbReference type="Gene3D" id="1.10.10.2200">
    <property type="match status" value="1"/>
</dbReference>
<evidence type="ECO:0000313" key="6">
    <source>
        <dbReference type="Proteomes" id="UP001463665"/>
    </source>
</evidence>